<dbReference type="InterPro" id="IPR004682">
    <property type="entry name" value="TRAP_DctP"/>
</dbReference>
<name>A0ABY5HH46_9GAMM</name>
<dbReference type="PIRSF" id="PIRSF006470">
    <property type="entry name" value="DctB"/>
    <property type="match status" value="1"/>
</dbReference>
<gene>
    <name evidence="5" type="ORF">KDW95_18815</name>
</gene>
<dbReference type="RefSeq" id="WP_255853334.1">
    <property type="nucleotide sequence ID" value="NZ_CP073347.1"/>
</dbReference>
<dbReference type="InterPro" id="IPR018389">
    <property type="entry name" value="DctP_fam"/>
</dbReference>
<evidence type="ECO:0000313" key="5">
    <source>
        <dbReference type="EMBL" id="UTW11294.1"/>
    </source>
</evidence>
<accession>A0ABY5HH46</accession>
<comment type="similarity">
    <text evidence="1">Belongs to the bacterial solute-binding protein 7 family.</text>
</comment>
<keyword evidence="2" id="KW-0813">Transport</keyword>
<dbReference type="CDD" id="cd13603">
    <property type="entry name" value="PBP2_TRAP_Siap_TeaA_like"/>
    <property type="match status" value="1"/>
</dbReference>
<proteinExistence type="inferred from homology"/>
<keyword evidence="6" id="KW-1185">Reference proteome</keyword>
<dbReference type="EMBL" id="CP073347">
    <property type="protein sequence ID" value="UTW11294.1"/>
    <property type="molecule type" value="Genomic_DNA"/>
</dbReference>
<dbReference type="Proteomes" id="UP001058461">
    <property type="component" value="Chromosome"/>
</dbReference>
<evidence type="ECO:0000256" key="3">
    <source>
        <dbReference type="ARBA" id="ARBA00022729"/>
    </source>
</evidence>
<evidence type="ECO:0000313" key="6">
    <source>
        <dbReference type="Proteomes" id="UP001058461"/>
    </source>
</evidence>
<evidence type="ECO:0000256" key="2">
    <source>
        <dbReference type="ARBA" id="ARBA00022448"/>
    </source>
</evidence>
<dbReference type="NCBIfam" id="NF037995">
    <property type="entry name" value="TRAP_S1"/>
    <property type="match status" value="1"/>
</dbReference>
<dbReference type="Pfam" id="PF03480">
    <property type="entry name" value="DctP"/>
    <property type="match status" value="1"/>
</dbReference>
<feature type="chain" id="PRO_5047233558" evidence="4">
    <location>
        <begin position="23"/>
        <end position="334"/>
    </location>
</feature>
<dbReference type="Gene3D" id="3.40.190.170">
    <property type="entry name" value="Bacterial extracellular solute-binding protein, family 7"/>
    <property type="match status" value="1"/>
</dbReference>
<organism evidence="5 6">
    <name type="scientific">Marinobacterium rhizophilum</name>
    <dbReference type="NCBI Taxonomy" id="420402"/>
    <lineage>
        <taxon>Bacteria</taxon>
        <taxon>Pseudomonadati</taxon>
        <taxon>Pseudomonadota</taxon>
        <taxon>Gammaproteobacteria</taxon>
        <taxon>Oceanospirillales</taxon>
        <taxon>Oceanospirillaceae</taxon>
        <taxon>Marinobacterium</taxon>
    </lineage>
</organism>
<keyword evidence="3 4" id="KW-0732">Signal</keyword>
<dbReference type="InterPro" id="IPR038404">
    <property type="entry name" value="TRAP_DctP_sf"/>
</dbReference>
<dbReference type="PANTHER" id="PTHR33376">
    <property type="match status" value="1"/>
</dbReference>
<evidence type="ECO:0000256" key="1">
    <source>
        <dbReference type="ARBA" id="ARBA00009023"/>
    </source>
</evidence>
<dbReference type="PANTHER" id="PTHR33376:SF7">
    <property type="entry name" value="C4-DICARBOXYLATE-BINDING PROTEIN DCTB"/>
    <property type="match status" value="1"/>
</dbReference>
<reference evidence="5" key="1">
    <citation type="submission" date="2021-04" db="EMBL/GenBank/DDBJ databases">
        <title>Oceanospirillales bacteria with DddD are important DMSP degraders in coastal seawater.</title>
        <authorList>
            <person name="Liu J."/>
        </authorList>
    </citation>
    <scope>NUCLEOTIDE SEQUENCE</scope>
    <source>
        <strain evidence="5">D13-1</strain>
    </source>
</reference>
<dbReference type="NCBIfam" id="TIGR00787">
    <property type="entry name" value="dctP"/>
    <property type="match status" value="1"/>
</dbReference>
<feature type="signal peptide" evidence="4">
    <location>
        <begin position="1"/>
        <end position="22"/>
    </location>
</feature>
<protein>
    <submittedName>
        <fullName evidence="5">TRAP transporter substrate-binding protein</fullName>
    </submittedName>
</protein>
<sequence>MNMLKRITVVFAAAVLASWVNATPVEVRIGHVEAPGQPLDQVLNQVAERVKKDTRGEVLIRVFPAAQLGGSRDMTEGVQMGFQQGTVLPLAFLGGFNPLSAVLDIPFLLPEDDSRARQLLAGPFGQSLLQSFDGKGLKGLVFWPGGRKNFSMNAELDSIDDFAGKRFRVMDSKVLMAQMQALGATPVSLPFSDVYMGLQTGGVDGQENPLDSIVRMKFHEVQRSVLLSKHGALENVVLFNPAFWNGLTEEQRQSIKTAFVEASTTLLTLKVAAGEAAAAALLAGPVSVTQPSAELTEALKKAMFPASLKEFTAMTGSEGEQLMQHYFEFMDAGN</sequence>
<evidence type="ECO:0000256" key="4">
    <source>
        <dbReference type="SAM" id="SignalP"/>
    </source>
</evidence>